<keyword evidence="5" id="KW-0210">Decarboxylase</keyword>
<evidence type="ECO:0000256" key="1">
    <source>
        <dbReference type="ARBA" id="ARBA00001633"/>
    </source>
</evidence>
<protein>
    <recommendedName>
        <fullName evidence="3">indole-3-glycerol-phosphate synthase</fullName>
        <ecNumber evidence="3">4.1.1.48</ecNumber>
    </recommendedName>
</protein>
<gene>
    <name evidence="10" type="ORF">METZ01_LOCUS75075</name>
</gene>
<dbReference type="SUPFAM" id="SSF51366">
    <property type="entry name" value="Ribulose-phoshate binding barrel"/>
    <property type="match status" value="1"/>
</dbReference>
<dbReference type="FunFam" id="3.20.20.70:FF:000024">
    <property type="entry name" value="Indole-3-glycerol phosphate synthase"/>
    <property type="match status" value="1"/>
</dbReference>
<accession>A0A381U389</accession>
<evidence type="ECO:0000256" key="4">
    <source>
        <dbReference type="ARBA" id="ARBA00022605"/>
    </source>
</evidence>
<organism evidence="10">
    <name type="scientific">marine metagenome</name>
    <dbReference type="NCBI Taxonomy" id="408172"/>
    <lineage>
        <taxon>unclassified sequences</taxon>
        <taxon>metagenomes</taxon>
        <taxon>ecological metagenomes</taxon>
    </lineage>
</organism>
<dbReference type="GO" id="GO:0004425">
    <property type="term" value="F:indole-3-glycerol-phosphate synthase activity"/>
    <property type="evidence" value="ECO:0007669"/>
    <property type="project" value="UniProtKB-EC"/>
</dbReference>
<dbReference type="PANTHER" id="PTHR22854">
    <property type="entry name" value="TRYPTOPHAN BIOSYNTHESIS PROTEIN"/>
    <property type="match status" value="1"/>
</dbReference>
<dbReference type="AlphaFoldDB" id="A0A381U389"/>
<dbReference type="UniPathway" id="UPA00035">
    <property type="reaction ID" value="UER00043"/>
</dbReference>
<keyword evidence="8" id="KW-0456">Lyase</keyword>
<evidence type="ECO:0000256" key="3">
    <source>
        <dbReference type="ARBA" id="ARBA00012362"/>
    </source>
</evidence>
<comment type="catalytic activity">
    <reaction evidence="1">
        <text>1-(2-carboxyphenylamino)-1-deoxy-D-ribulose 5-phosphate + H(+) = (1S,2R)-1-C-(indol-3-yl)glycerol 3-phosphate + CO2 + H2O</text>
        <dbReference type="Rhea" id="RHEA:23476"/>
        <dbReference type="ChEBI" id="CHEBI:15377"/>
        <dbReference type="ChEBI" id="CHEBI:15378"/>
        <dbReference type="ChEBI" id="CHEBI:16526"/>
        <dbReference type="ChEBI" id="CHEBI:58613"/>
        <dbReference type="ChEBI" id="CHEBI:58866"/>
        <dbReference type="EC" id="4.1.1.48"/>
    </reaction>
</comment>
<dbReference type="NCBIfam" id="NF001377">
    <property type="entry name" value="PRK00278.2-4"/>
    <property type="match status" value="1"/>
</dbReference>
<dbReference type="Gene3D" id="3.20.20.70">
    <property type="entry name" value="Aldolase class I"/>
    <property type="match status" value="1"/>
</dbReference>
<feature type="domain" description="Indole-3-glycerol phosphate synthase" evidence="9">
    <location>
        <begin position="7"/>
        <end position="217"/>
    </location>
</feature>
<keyword evidence="7" id="KW-0057">Aromatic amino acid biosynthesis</keyword>
<dbReference type="Pfam" id="PF00218">
    <property type="entry name" value="IGPS"/>
    <property type="match status" value="1"/>
</dbReference>
<dbReference type="InterPro" id="IPR013798">
    <property type="entry name" value="Indole-3-glycerol_P_synth_dom"/>
</dbReference>
<dbReference type="InterPro" id="IPR013785">
    <property type="entry name" value="Aldolase_TIM"/>
</dbReference>
<evidence type="ECO:0000256" key="7">
    <source>
        <dbReference type="ARBA" id="ARBA00023141"/>
    </source>
</evidence>
<evidence type="ECO:0000256" key="8">
    <source>
        <dbReference type="ARBA" id="ARBA00023239"/>
    </source>
</evidence>
<evidence type="ECO:0000256" key="2">
    <source>
        <dbReference type="ARBA" id="ARBA00004696"/>
    </source>
</evidence>
<dbReference type="EC" id="4.1.1.48" evidence="3"/>
<dbReference type="InterPro" id="IPR045186">
    <property type="entry name" value="Indole-3-glycerol_P_synth"/>
</dbReference>
<sequence>MLINSQDKKNNNIIAEIKKASPSAGVIIKDYFPEIIAADYEKSGVGAISILTETTFFHGNLDHLSLINKKTNLPILRKDFIIDPYQILESKVYQADAILLIVSILSDNQIKDFINLAKQYGLDCLIETHTEEDLNRAINIGYPIIGINNRNLKNLSVNINNTLNLIKKIPKEFIVVAESGIKSKTDIDKYNDVGVFNFLIGESILKSSNINDKIREFLN</sequence>
<dbReference type="CDD" id="cd00331">
    <property type="entry name" value="IGPS"/>
    <property type="match status" value="1"/>
</dbReference>
<comment type="pathway">
    <text evidence="2">Amino-acid biosynthesis; L-tryptophan biosynthesis; L-tryptophan from chorismate: step 4/5.</text>
</comment>
<keyword evidence="6" id="KW-0822">Tryptophan biosynthesis</keyword>
<name>A0A381U389_9ZZZZ</name>
<evidence type="ECO:0000259" key="9">
    <source>
        <dbReference type="Pfam" id="PF00218"/>
    </source>
</evidence>
<dbReference type="GO" id="GO:0004640">
    <property type="term" value="F:phosphoribosylanthranilate isomerase activity"/>
    <property type="evidence" value="ECO:0007669"/>
    <property type="project" value="TreeGrafter"/>
</dbReference>
<evidence type="ECO:0000313" key="10">
    <source>
        <dbReference type="EMBL" id="SVA22221.1"/>
    </source>
</evidence>
<reference evidence="10" key="1">
    <citation type="submission" date="2018-05" db="EMBL/GenBank/DDBJ databases">
        <authorList>
            <person name="Lanie J.A."/>
            <person name="Ng W.-L."/>
            <person name="Kazmierczak K.M."/>
            <person name="Andrzejewski T.M."/>
            <person name="Davidsen T.M."/>
            <person name="Wayne K.J."/>
            <person name="Tettelin H."/>
            <person name="Glass J.I."/>
            <person name="Rusch D."/>
            <person name="Podicherti R."/>
            <person name="Tsui H.-C.T."/>
            <person name="Winkler M.E."/>
        </authorList>
    </citation>
    <scope>NUCLEOTIDE SEQUENCE</scope>
</reference>
<dbReference type="InterPro" id="IPR001468">
    <property type="entry name" value="Indole-3-GlycerolPSynthase_CS"/>
</dbReference>
<proteinExistence type="predicted"/>
<evidence type="ECO:0000256" key="5">
    <source>
        <dbReference type="ARBA" id="ARBA00022793"/>
    </source>
</evidence>
<dbReference type="EMBL" id="UINC01005581">
    <property type="protein sequence ID" value="SVA22221.1"/>
    <property type="molecule type" value="Genomic_DNA"/>
</dbReference>
<keyword evidence="4" id="KW-0028">Amino-acid biosynthesis</keyword>
<evidence type="ECO:0000256" key="6">
    <source>
        <dbReference type="ARBA" id="ARBA00022822"/>
    </source>
</evidence>
<dbReference type="InterPro" id="IPR011060">
    <property type="entry name" value="RibuloseP-bd_barrel"/>
</dbReference>
<dbReference type="PROSITE" id="PS00614">
    <property type="entry name" value="IGPS"/>
    <property type="match status" value="1"/>
</dbReference>
<dbReference type="GO" id="GO:0000162">
    <property type="term" value="P:L-tryptophan biosynthetic process"/>
    <property type="evidence" value="ECO:0007669"/>
    <property type="project" value="UniProtKB-UniPathway"/>
</dbReference>
<dbReference type="PANTHER" id="PTHR22854:SF2">
    <property type="entry name" value="INDOLE-3-GLYCEROL-PHOSPHATE SYNTHASE"/>
    <property type="match status" value="1"/>
</dbReference>